<dbReference type="EMBL" id="CP133619">
    <property type="protein sequence ID" value="WMV42451.1"/>
    <property type="molecule type" value="Genomic_DNA"/>
</dbReference>
<evidence type="ECO:0000313" key="2">
    <source>
        <dbReference type="Proteomes" id="UP001234989"/>
    </source>
</evidence>
<accession>A0AAF0ZKA9</accession>
<protein>
    <submittedName>
        <fullName evidence="1">Uncharacterized protein</fullName>
    </submittedName>
</protein>
<organism evidence="1 2">
    <name type="scientific">Solanum verrucosum</name>
    <dbReference type="NCBI Taxonomy" id="315347"/>
    <lineage>
        <taxon>Eukaryota</taxon>
        <taxon>Viridiplantae</taxon>
        <taxon>Streptophyta</taxon>
        <taxon>Embryophyta</taxon>
        <taxon>Tracheophyta</taxon>
        <taxon>Spermatophyta</taxon>
        <taxon>Magnoliopsida</taxon>
        <taxon>eudicotyledons</taxon>
        <taxon>Gunneridae</taxon>
        <taxon>Pentapetalae</taxon>
        <taxon>asterids</taxon>
        <taxon>lamiids</taxon>
        <taxon>Solanales</taxon>
        <taxon>Solanaceae</taxon>
        <taxon>Solanoideae</taxon>
        <taxon>Solaneae</taxon>
        <taxon>Solanum</taxon>
    </lineage>
</organism>
<reference evidence="1" key="1">
    <citation type="submission" date="2023-08" db="EMBL/GenBank/DDBJ databases">
        <title>A de novo genome assembly of Solanum verrucosum Schlechtendal, a Mexican diploid species geographically isolated from the other diploid A-genome species in potato relatives.</title>
        <authorList>
            <person name="Hosaka K."/>
        </authorList>
    </citation>
    <scope>NUCLEOTIDE SEQUENCE</scope>
    <source>
        <tissue evidence="1">Young leaves</tissue>
    </source>
</reference>
<sequence>MMEEMTGLQVPVPSRAPPALRHTMLVILMFLTSKGKGTGNPRAIHNFTNQNFTIVGVIGTRNDFPLLCVKSMRNEAQDLKPRAKKLQIKSITTRRVGKGREKGDTAHCIVLSSVHRDGLLQLVVKLS</sequence>
<keyword evidence="2" id="KW-1185">Reference proteome</keyword>
<evidence type="ECO:0000313" key="1">
    <source>
        <dbReference type="EMBL" id="WMV42451.1"/>
    </source>
</evidence>
<dbReference type="Proteomes" id="UP001234989">
    <property type="component" value="Chromosome 8"/>
</dbReference>
<name>A0AAF0ZKA9_SOLVR</name>
<dbReference type="AlphaFoldDB" id="A0AAF0ZKA9"/>
<gene>
    <name evidence="1" type="ORF">MTR67_035836</name>
</gene>
<proteinExistence type="predicted"/>